<feature type="region of interest" description="Disordered" evidence="1">
    <location>
        <begin position="37"/>
        <end position="155"/>
    </location>
</feature>
<organism evidence="3 4">
    <name type="scientific">Metallococcus carri</name>
    <dbReference type="NCBI Taxonomy" id="1656884"/>
    <lineage>
        <taxon>Bacteria</taxon>
        <taxon>Bacillati</taxon>
        <taxon>Actinomycetota</taxon>
        <taxon>Actinomycetes</taxon>
        <taxon>Micrococcales</taxon>
        <taxon>Dermacoccaceae</taxon>
        <taxon>Metallococcus</taxon>
    </lineage>
</organism>
<feature type="compositionally biased region" description="Gly residues" evidence="1">
    <location>
        <begin position="100"/>
        <end position="115"/>
    </location>
</feature>
<feature type="transmembrane region" description="Helical" evidence="2">
    <location>
        <begin position="229"/>
        <end position="248"/>
    </location>
</feature>
<evidence type="ECO:0000256" key="1">
    <source>
        <dbReference type="SAM" id="MobiDB-lite"/>
    </source>
</evidence>
<dbReference type="RefSeq" id="WP_166198309.1">
    <property type="nucleotide sequence ID" value="NZ_JAAOIV010000013.1"/>
</dbReference>
<protein>
    <submittedName>
        <fullName evidence="3">Uncharacterized protein</fullName>
    </submittedName>
</protein>
<keyword evidence="2" id="KW-1133">Transmembrane helix</keyword>
<feature type="region of interest" description="Disordered" evidence="1">
    <location>
        <begin position="203"/>
        <end position="224"/>
    </location>
</feature>
<feature type="transmembrane region" description="Helical" evidence="2">
    <location>
        <begin position="255"/>
        <end position="275"/>
    </location>
</feature>
<feature type="compositionally biased region" description="Low complexity" evidence="1">
    <location>
        <begin position="84"/>
        <end position="99"/>
    </location>
</feature>
<sequence length="328" mass="32568">MAVRRVTSPATAAHRLAHSPATVASRMAGSRALRVSLGAPPTPVTVGPAQPGPGAGQQSAYGHSGPQGYGQPQQSGYGQGGQTYGQPGYAQGGQPQQPGYGQGGQPYGQSSGGYGQPAHQSYGQGAPAYGQGQPGYGGQPGYAGQPYGTSGSTRPPLSSGAKMIGWILALLSLLAIGATFGTWAKVDASAPGIGSYSASVNGWGSESTNAPQGESSSSPDDGSKPAHDGILVAILALIALVAGVLRGLGKLPRPMAILAAVMGIFIFVIGIVDWADVRDKAGQLKDQMGGDMPPGASLSMGAGWGLWAVLLLGLAIAAAGIAGAVKAR</sequence>
<feature type="transmembrane region" description="Helical" evidence="2">
    <location>
        <begin position="163"/>
        <end position="184"/>
    </location>
</feature>
<name>A0A967B3D4_9MICO</name>
<keyword evidence="4" id="KW-1185">Reference proteome</keyword>
<evidence type="ECO:0000256" key="2">
    <source>
        <dbReference type="SAM" id="Phobius"/>
    </source>
</evidence>
<accession>A0A967B3D4</accession>
<reference evidence="3" key="1">
    <citation type="submission" date="2020-03" db="EMBL/GenBank/DDBJ databases">
        <title>Draft sequencing of Calidifontibacter sp. DB0510.</title>
        <authorList>
            <person name="Kim D.-U."/>
        </authorList>
    </citation>
    <scope>NUCLEOTIDE SEQUENCE</scope>
    <source>
        <strain evidence="3">DB0510</strain>
    </source>
</reference>
<dbReference type="EMBL" id="JAAOIV010000013">
    <property type="protein sequence ID" value="NHN57234.1"/>
    <property type="molecule type" value="Genomic_DNA"/>
</dbReference>
<keyword evidence="2" id="KW-0812">Transmembrane</keyword>
<gene>
    <name evidence="3" type="ORF">G9U51_15790</name>
</gene>
<feature type="compositionally biased region" description="Low complexity" evidence="1">
    <location>
        <begin position="122"/>
        <end position="131"/>
    </location>
</feature>
<evidence type="ECO:0000313" key="4">
    <source>
        <dbReference type="Proteomes" id="UP000744769"/>
    </source>
</evidence>
<comment type="caution">
    <text evidence="3">The sequence shown here is derived from an EMBL/GenBank/DDBJ whole genome shotgun (WGS) entry which is preliminary data.</text>
</comment>
<dbReference type="Proteomes" id="UP000744769">
    <property type="component" value="Unassembled WGS sequence"/>
</dbReference>
<dbReference type="AlphaFoldDB" id="A0A967B3D4"/>
<feature type="compositionally biased region" description="Polar residues" evidence="1">
    <location>
        <begin position="203"/>
        <end position="220"/>
    </location>
</feature>
<feature type="compositionally biased region" description="Gly residues" evidence="1">
    <location>
        <begin position="132"/>
        <end position="141"/>
    </location>
</feature>
<proteinExistence type="predicted"/>
<feature type="compositionally biased region" description="Low complexity" evidence="1">
    <location>
        <begin position="64"/>
        <end position="76"/>
    </location>
</feature>
<keyword evidence="2" id="KW-0472">Membrane</keyword>
<feature type="transmembrane region" description="Helical" evidence="2">
    <location>
        <begin position="304"/>
        <end position="325"/>
    </location>
</feature>
<evidence type="ECO:0000313" key="3">
    <source>
        <dbReference type="EMBL" id="NHN57234.1"/>
    </source>
</evidence>